<gene>
    <name evidence="2" type="ORF">AZE42_09099</name>
</gene>
<name>A0A1J8QHB1_9AGAM</name>
<dbReference type="OrthoDB" id="2675989at2759"/>
<dbReference type="EMBL" id="LVVM01004515">
    <property type="protein sequence ID" value="OJA12760.1"/>
    <property type="molecule type" value="Genomic_DNA"/>
</dbReference>
<protein>
    <submittedName>
        <fullName evidence="2">Uncharacterized protein</fullName>
    </submittedName>
</protein>
<feature type="region of interest" description="Disordered" evidence="1">
    <location>
        <begin position="1"/>
        <end position="47"/>
    </location>
</feature>
<dbReference type="AlphaFoldDB" id="A0A1J8QHB1"/>
<evidence type="ECO:0000256" key="1">
    <source>
        <dbReference type="SAM" id="MobiDB-lite"/>
    </source>
</evidence>
<feature type="compositionally biased region" description="Low complexity" evidence="1">
    <location>
        <begin position="34"/>
        <end position="44"/>
    </location>
</feature>
<dbReference type="Proteomes" id="UP000183567">
    <property type="component" value="Unassembled WGS sequence"/>
</dbReference>
<reference evidence="2 3" key="1">
    <citation type="submission" date="2016-03" db="EMBL/GenBank/DDBJ databases">
        <title>Comparative genomics of the ectomycorrhizal sister species Rhizopogon vinicolor and Rhizopogon vesiculosus (Basidiomycota: Boletales) reveals a divergence of the mating type B locus.</title>
        <authorList>
            <person name="Mujic A.B."/>
            <person name="Kuo A."/>
            <person name="Tritt A."/>
            <person name="Lipzen A."/>
            <person name="Chen C."/>
            <person name="Johnson J."/>
            <person name="Sharma A."/>
            <person name="Barry K."/>
            <person name="Grigoriev I.V."/>
            <person name="Spatafora J.W."/>
        </authorList>
    </citation>
    <scope>NUCLEOTIDE SEQUENCE [LARGE SCALE GENOMIC DNA]</scope>
    <source>
        <strain evidence="2 3">AM-OR11-056</strain>
    </source>
</reference>
<keyword evidence="3" id="KW-1185">Reference proteome</keyword>
<sequence length="105" mass="12062">MDRDPIQRQRPARREHARLPHGFFDGAPQHGTHRSFSPSPSSTSRPHEFLVRFTSLFHSPQPTIGESMELQQGQRQHMSSHPGPSAIEVAPVRDKQVRLLSFFHY</sequence>
<organism evidence="2 3">
    <name type="scientific">Rhizopogon vesiculosus</name>
    <dbReference type="NCBI Taxonomy" id="180088"/>
    <lineage>
        <taxon>Eukaryota</taxon>
        <taxon>Fungi</taxon>
        <taxon>Dikarya</taxon>
        <taxon>Basidiomycota</taxon>
        <taxon>Agaricomycotina</taxon>
        <taxon>Agaricomycetes</taxon>
        <taxon>Agaricomycetidae</taxon>
        <taxon>Boletales</taxon>
        <taxon>Suillineae</taxon>
        <taxon>Rhizopogonaceae</taxon>
        <taxon>Rhizopogon</taxon>
    </lineage>
</organism>
<proteinExistence type="predicted"/>
<accession>A0A1J8QHB1</accession>
<evidence type="ECO:0000313" key="2">
    <source>
        <dbReference type="EMBL" id="OJA12760.1"/>
    </source>
</evidence>
<evidence type="ECO:0000313" key="3">
    <source>
        <dbReference type="Proteomes" id="UP000183567"/>
    </source>
</evidence>
<comment type="caution">
    <text evidence="2">The sequence shown here is derived from an EMBL/GenBank/DDBJ whole genome shotgun (WGS) entry which is preliminary data.</text>
</comment>
<feature type="compositionally biased region" description="Basic and acidic residues" evidence="1">
    <location>
        <begin position="1"/>
        <end position="18"/>
    </location>
</feature>